<dbReference type="InterPro" id="IPR006225">
    <property type="entry name" value="PsdUridine_synth_RluC/D"/>
</dbReference>
<comment type="function">
    <text evidence="5">Responsible for synthesis of pseudouridine from uracil.</text>
</comment>
<keyword evidence="3 5" id="KW-0413">Isomerase</keyword>
<feature type="domain" description="Pseudouridine synthase RsuA/RluA-like" evidence="6">
    <location>
        <begin position="89"/>
        <end position="238"/>
    </location>
</feature>
<evidence type="ECO:0000259" key="6">
    <source>
        <dbReference type="Pfam" id="PF00849"/>
    </source>
</evidence>
<organism evidence="7 8">
    <name type="scientific">Enterococcus villorum</name>
    <dbReference type="NCBI Taxonomy" id="112904"/>
    <lineage>
        <taxon>Bacteria</taxon>
        <taxon>Bacillati</taxon>
        <taxon>Bacillota</taxon>
        <taxon>Bacilli</taxon>
        <taxon>Lactobacillales</taxon>
        <taxon>Enterococcaceae</taxon>
        <taxon>Enterococcus</taxon>
    </lineage>
</organism>
<evidence type="ECO:0000256" key="3">
    <source>
        <dbReference type="ARBA" id="ARBA00023235"/>
    </source>
</evidence>
<proteinExistence type="inferred from homology"/>
<comment type="catalytic activity">
    <reaction evidence="1 5">
        <text>a uridine in RNA = a pseudouridine in RNA</text>
        <dbReference type="Rhea" id="RHEA:48348"/>
        <dbReference type="Rhea" id="RHEA-COMP:12068"/>
        <dbReference type="Rhea" id="RHEA-COMP:12069"/>
        <dbReference type="ChEBI" id="CHEBI:65314"/>
        <dbReference type="ChEBI" id="CHEBI:65315"/>
    </reaction>
</comment>
<dbReference type="GO" id="GO:0009982">
    <property type="term" value="F:pseudouridine synthase activity"/>
    <property type="evidence" value="ECO:0007669"/>
    <property type="project" value="InterPro"/>
</dbReference>
<dbReference type="GO" id="GO:0000455">
    <property type="term" value="P:enzyme-directed rRNA pseudouridine synthesis"/>
    <property type="evidence" value="ECO:0007669"/>
    <property type="project" value="TreeGrafter"/>
</dbReference>
<sequence>MDITITLPESHPMTTIRNLLEQEWLVPRKVRHFLRIRKNVWINQEPALFHFEVRGGDRITLRFEETDYHYQEVQLGQPSHIQPLYEDEHLIILNKPAGMKTHPNEPTEKNTLLNHLAAYLRKKDQRPYVVHRLDKETSGAILFAKNPFVLPILGRMLEQKKIYRRYQALVWGSIQQNLDLKDKIGRDRHDRRKRVVDNKNGQSALTHIYVDQVLKEQTQIYCVLETGRTHQIRVHLAHNGHPIVGDPLYQNRPGKRLMLHAFELHMIHPFTHEKLIGRALPGLW</sequence>
<gene>
    <name evidence="7" type="ORF">BH747_09595</name>
</gene>
<dbReference type="RefSeq" id="WP_081184196.1">
    <property type="nucleotide sequence ID" value="NZ_MJEA01000010.1"/>
</dbReference>
<accession>A0A1V8YA59</accession>
<dbReference type="InterPro" id="IPR006224">
    <property type="entry name" value="PsdUridine_synth_RluA-like_CS"/>
</dbReference>
<evidence type="ECO:0000256" key="4">
    <source>
        <dbReference type="PIRSR" id="PIRSR606225-1"/>
    </source>
</evidence>
<dbReference type="OrthoDB" id="9773999at2"/>
<dbReference type="STRING" id="112904.BH747_09595"/>
<feature type="active site" evidence="4">
    <location>
        <position position="134"/>
    </location>
</feature>
<dbReference type="PROSITE" id="PS01129">
    <property type="entry name" value="PSI_RLU"/>
    <property type="match status" value="1"/>
</dbReference>
<dbReference type="EC" id="5.4.99.-" evidence="5"/>
<dbReference type="NCBIfam" id="TIGR00005">
    <property type="entry name" value="rluA_subfam"/>
    <property type="match status" value="1"/>
</dbReference>
<dbReference type="SUPFAM" id="SSF55120">
    <property type="entry name" value="Pseudouridine synthase"/>
    <property type="match status" value="1"/>
</dbReference>
<dbReference type="PANTHER" id="PTHR21600">
    <property type="entry name" value="MITOCHONDRIAL RNA PSEUDOURIDINE SYNTHASE"/>
    <property type="match status" value="1"/>
</dbReference>
<dbReference type="CDD" id="cd02869">
    <property type="entry name" value="PseudoU_synth_RluA_like"/>
    <property type="match status" value="1"/>
</dbReference>
<dbReference type="InterPro" id="IPR050188">
    <property type="entry name" value="RluA_PseudoU_synthase"/>
</dbReference>
<dbReference type="AlphaFoldDB" id="A0A1V8YA59"/>
<dbReference type="Gene3D" id="3.30.2350.10">
    <property type="entry name" value="Pseudouridine synthase"/>
    <property type="match status" value="1"/>
</dbReference>
<evidence type="ECO:0000313" key="7">
    <source>
        <dbReference type="EMBL" id="OQO69517.1"/>
    </source>
</evidence>
<evidence type="ECO:0000256" key="2">
    <source>
        <dbReference type="ARBA" id="ARBA00010876"/>
    </source>
</evidence>
<dbReference type="PANTHER" id="PTHR21600:SF44">
    <property type="entry name" value="RIBOSOMAL LARGE SUBUNIT PSEUDOURIDINE SYNTHASE D"/>
    <property type="match status" value="1"/>
</dbReference>
<dbReference type="Proteomes" id="UP000192477">
    <property type="component" value="Unassembled WGS sequence"/>
</dbReference>
<dbReference type="Pfam" id="PF00849">
    <property type="entry name" value="PseudoU_synth_2"/>
    <property type="match status" value="1"/>
</dbReference>
<dbReference type="InterPro" id="IPR020103">
    <property type="entry name" value="PsdUridine_synth_cat_dom_sf"/>
</dbReference>
<evidence type="ECO:0000256" key="5">
    <source>
        <dbReference type="RuleBase" id="RU362028"/>
    </source>
</evidence>
<evidence type="ECO:0000313" key="8">
    <source>
        <dbReference type="Proteomes" id="UP000192477"/>
    </source>
</evidence>
<protein>
    <recommendedName>
        <fullName evidence="5">Pseudouridine synthase</fullName>
        <ecNumber evidence="5">5.4.99.-</ecNumber>
    </recommendedName>
</protein>
<dbReference type="InterPro" id="IPR006145">
    <property type="entry name" value="PsdUridine_synth_RsuA/RluA"/>
</dbReference>
<dbReference type="EMBL" id="MJEA01000010">
    <property type="protein sequence ID" value="OQO69517.1"/>
    <property type="molecule type" value="Genomic_DNA"/>
</dbReference>
<reference evidence="7 8" key="1">
    <citation type="journal article" date="2017" name="BMC Microbiol.">
        <title>Comparative genomics of Enterococcus spp. isolated from bovine feces.</title>
        <authorList>
            <person name="Beukers A.G."/>
            <person name="Zaheer R."/>
            <person name="Goji N."/>
            <person name="Amoako K.K."/>
            <person name="Chaves A.V."/>
            <person name="Ward M.P."/>
            <person name="McAllister T.A."/>
        </authorList>
    </citation>
    <scope>NUCLEOTIDE SEQUENCE [LARGE SCALE GENOMIC DNA]</scope>
    <source>
        <strain evidence="7 8">F1129D 143</strain>
    </source>
</reference>
<dbReference type="GO" id="GO:0140098">
    <property type="term" value="F:catalytic activity, acting on RNA"/>
    <property type="evidence" value="ECO:0007669"/>
    <property type="project" value="UniProtKB-ARBA"/>
</dbReference>
<evidence type="ECO:0000256" key="1">
    <source>
        <dbReference type="ARBA" id="ARBA00000073"/>
    </source>
</evidence>
<dbReference type="GO" id="GO:0003723">
    <property type="term" value="F:RNA binding"/>
    <property type="evidence" value="ECO:0007669"/>
    <property type="project" value="InterPro"/>
</dbReference>
<name>A0A1V8YA59_9ENTE</name>
<comment type="caution">
    <text evidence="7">The sequence shown here is derived from an EMBL/GenBank/DDBJ whole genome shotgun (WGS) entry which is preliminary data.</text>
</comment>
<comment type="similarity">
    <text evidence="2 5">Belongs to the pseudouridine synthase RluA family.</text>
</comment>